<dbReference type="EMBL" id="VFPQ01000001">
    <property type="protein sequence ID" value="TQM75108.1"/>
    <property type="molecule type" value="Genomic_DNA"/>
</dbReference>
<comment type="caution">
    <text evidence="2">The sequence shown here is derived from an EMBL/GenBank/DDBJ whole genome shotgun (WGS) entry which is preliminary data.</text>
</comment>
<dbReference type="InterPro" id="IPR016040">
    <property type="entry name" value="NAD(P)-bd_dom"/>
</dbReference>
<dbReference type="InterPro" id="IPR051606">
    <property type="entry name" value="Polyketide_Oxido-like"/>
</dbReference>
<dbReference type="Pfam" id="PF13460">
    <property type="entry name" value="NAD_binding_10"/>
    <property type="match status" value="1"/>
</dbReference>
<evidence type="ECO:0000259" key="1">
    <source>
        <dbReference type="Pfam" id="PF13460"/>
    </source>
</evidence>
<evidence type="ECO:0000313" key="3">
    <source>
        <dbReference type="Proteomes" id="UP000319213"/>
    </source>
</evidence>
<gene>
    <name evidence="2" type="ORF">FHX40_1807</name>
</gene>
<reference evidence="2 3" key="1">
    <citation type="submission" date="2019-06" db="EMBL/GenBank/DDBJ databases">
        <title>Sequencing the genomes of 1000 actinobacteria strains.</title>
        <authorList>
            <person name="Klenk H.-P."/>
        </authorList>
    </citation>
    <scope>NUCLEOTIDE SEQUENCE [LARGE SCALE GENOMIC DNA]</scope>
    <source>
        <strain evidence="2 3">DSM 43186</strain>
    </source>
</reference>
<organism evidence="2 3">
    <name type="scientific">Thermopolyspora flexuosa</name>
    <dbReference type="NCBI Taxonomy" id="103836"/>
    <lineage>
        <taxon>Bacteria</taxon>
        <taxon>Bacillati</taxon>
        <taxon>Actinomycetota</taxon>
        <taxon>Actinomycetes</taxon>
        <taxon>Streptosporangiales</taxon>
        <taxon>Streptosporangiaceae</taxon>
        <taxon>Thermopolyspora</taxon>
    </lineage>
</organism>
<name>A0A543IX07_9ACTN</name>
<dbReference type="PANTHER" id="PTHR43355">
    <property type="entry name" value="FLAVIN REDUCTASE (NADPH)"/>
    <property type="match status" value="1"/>
</dbReference>
<dbReference type="Proteomes" id="UP000319213">
    <property type="component" value="Unassembled WGS sequence"/>
</dbReference>
<evidence type="ECO:0000313" key="2">
    <source>
        <dbReference type="EMBL" id="TQM75108.1"/>
    </source>
</evidence>
<dbReference type="Gene3D" id="3.40.50.720">
    <property type="entry name" value="NAD(P)-binding Rossmann-like Domain"/>
    <property type="match status" value="1"/>
</dbReference>
<dbReference type="GO" id="GO:0004074">
    <property type="term" value="F:biliverdin reductase [NAD(P)H] activity"/>
    <property type="evidence" value="ECO:0007669"/>
    <property type="project" value="TreeGrafter"/>
</dbReference>
<dbReference type="InterPro" id="IPR036291">
    <property type="entry name" value="NAD(P)-bd_dom_sf"/>
</dbReference>
<proteinExistence type="predicted"/>
<dbReference type="PANTHER" id="PTHR43355:SF2">
    <property type="entry name" value="FLAVIN REDUCTASE (NADPH)"/>
    <property type="match status" value="1"/>
</dbReference>
<feature type="domain" description="NAD(P)-binding" evidence="1">
    <location>
        <begin position="7"/>
        <end position="192"/>
    </location>
</feature>
<dbReference type="RefSeq" id="WP_170198777.1">
    <property type="nucleotide sequence ID" value="NZ_BMPV01000007.1"/>
</dbReference>
<protein>
    <submittedName>
        <fullName evidence="2">Putative NADH-flavin reductase</fullName>
    </submittedName>
</protein>
<dbReference type="GO" id="GO:0042602">
    <property type="term" value="F:riboflavin reductase (NADPH) activity"/>
    <property type="evidence" value="ECO:0007669"/>
    <property type="project" value="TreeGrafter"/>
</dbReference>
<dbReference type="AlphaFoldDB" id="A0A543IX07"/>
<dbReference type="SUPFAM" id="SSF51735">
    <property type="entry name" value="NAD(P)-binding Rossmann-fold domains"/>
    <property type="match status" value="1"/>
</dbReference>
<keyword evidence="3" id="KW-1185">Reference proteome</keyword>
<sequence>MNLTVIGSTGRTGRHVVDQALRRDHRVTAFTRRPDALTERSRLAGVVAGDGRDPEAVATAVRGADAVIAIVAAASRRGPHQAAEVIRVVTAAMARAGVRRLVVTSAYPIVGVRPRLPLAILRMLFRDAYADARAMERELLDSPLDWTIARLNRLTDKPAQGPLQITTDLLGRPRPMTRADTAAALLDIAADPRFARRAVNLSGPVPVR</sequence>
<accession>A0A543IX07</accession>